<feature type="binding site" evidence="8">
    <location>
        <position position="488"/>
    </location>
    <ligand>
        <name>ATP</name>
        <dbReference type="ChEBI" id="CHEBI:30616"/>
    </ligand>
</feature>
<evidence type="ECO:0000256" key="2">
    <source>
        <dbReference type="ARBA" id="ARBA00022598"/>
    </source>
</evidence>
<dbReference type="SUPFAM" id="SSF55326">
    <property type="entry name" value="PurM N-terminal domain-like"/>
    <property type="match status" value="2"/>
</dbReference>
<feature type="binding site" evidence="8">
    <location>
        <position position="526"/>
    </location>
    <ligand>
        <name>Mg(2+)</name>
        <dbReference type="ChEBI" id="CHEBI:18420"/>
        <label>1</label>
    </ligand>
</feature>
<dbReference type="InterPro" id="IPR036921">
    <property type="entry name" value="PurM-like_N_sf"/>
</dbReference>
<dbReference type="PIRSF" id="PIRSF001587">
    <property type="entry name" value="FGAM_synthase_II"/>
    <property type="match status" value="1"/>
</dbReference>
<evidence type="ECO:0000256" key="7">
    <source>
        <dbReference type="ARBA" id="ARBA00022842"/>
    </source>
</evidence>
<dbReference type="GO" id="GO:0004642">
    <property type="term" value="F:phosphoribosylformylglycinamidine synthase activity"/>
    <property type="evidence" value="ECO:0007669"/>
    <property type="project" value="UniProtKB-UniRule"/>
</dbReference>
<evidence type="ECO:0000313" key="12">
    <source>
        <dbReference type="EMBL" id="AZT90260.1"/>
    </source>
</evidence>
<dbReference type="Pfam" id="PF00586">
    <property type="entry name" value="AIRS"/>
    <property type="match status" value="2"/>
</dbReference>
<dbReference type="Gene3D" id="3.30.1330.10">
    <property type="entry name" value="PurM-like, N-terminal domain"/>
    <property type="match status" value="2"/>
</dbReference>
<feature type="active site" description="Proton acceptor" evidence="8">
    <location>
        <position position="88"/>
    </location>
</feature>
<dbReference type="SUPFAM" id="SSF56042">
    <property type="entry name" value="PurM C-terminal domain-like"/>
    <property type="match status" value="2"/>
</dbReference>
<comment type="catalytic activity">
    <reaction evidence="8">
        <text>N(2)-formyl-N(1)-(5-phospho-beta-D-ribosyl)glycinamide + L-glutamine + ATP + H2O = 2-formamido-N(1)-(5-O-phospho-beta-D-ribosyl)acetamidine + L-glutamate + ADP + phosphate + H(+)</text>
        <dbReference type="Rhea" id="RHEA:17129"/>
        <dbReference type="ChEBI" id="CHEBI:15377"/>
        <dbReference type="ChEBI" id="CHEBI:15378"/>
        <dbReference type="ChEBI" id="CHEBI:29985"/>
        <dbReference type="ChEBI" id="CHEBI:30616"/>
        <dbReference type="ChEBI" id="CHEBI:43474"/>
        <dbReference type="ChEBI" id="CHEBI:58359"/>
        <dbReference type="ChEBI" id="CHEBI:147286"/>
        <dbReference type="ChEBI" id="CHEBI:147287"/>
        <dbReference type="ChEBI" id="CHEBI:456216"/>
        <dbReference type="EC" id="6.3.5.3"/>
    </reaction>
</comment>
<keyword evidence="7 8" id="KW-0460">Magnesium</keyword>
<protein>
    <recommendedName>
        <fullName evidence="8">Phosphoribosylformylglycinamidine synthase subunit PurL</fullName>
        <shortName evidence="8">FGAM synthase</shortName>
        <ecNumber evidence="8">6.3.5.3</ecNumber>
    </recommendedName>
    <alternativeName>
        <fullName evidence="8">Formylglycinamide ribonucleotide amidotransferase subunit II</fullName>
        <shortName evidence="8">FGAR amidotransferase II</shortName>
        <shortName evidence="8">FGAR-AT II</shortName>
    </alternativeName>
    <alternativeName>
        <fullName evidence="8">Glutamine amidotransferase PurL</fullName>
    </alternativeName>
    <alternativeName>
        <fullName evidence="8">Phosphoribosylformylglycinamidine synthase subunit II</fullName>
    </alternativeName>
</protein>
<feature type="binding site" evidence="8">
    <location>
        <position position="110"/>
    </location>
    <ligand>
        <name>Mg(2+)</name>
        <dbReference type="ChEBI" id="CHEBI:18420"/>
        <label>2</label>
    </ligand>
</feature>
<feature type="binding site" evidence="8">
    <location>
        <position position="109"/>
    </location>
    <ligand>
        <name>substrate</name>
    </ligand>
</feature>
<feature type="binding site" evidence="8">
    <location>
        <position position="45"/>
    </location>
    <ligand>
        <name>ATP</name>
        <dbReference type="ChEBI" id="CHEBI:30616"/>
    </ligand>
</feature>
<evidence type="ECO:0000256" key="5">
    <source>
        <dbReference type="ARBA" id="ARBA00022755"/>
    </source>
</evidence>
<dbReference type="NCBIfam" id="NF002290">
    <property type="entry name" value="PRK01213.1"/>
    <property type="match status" value="1"/>
</dbReference>
<dbReference type="PANTHER" id="PTHR43555:SF1">
    <property type="entry name" value="PHOSPHORIBOSYLFORMYLGLYCINAMIDINE SYNTHASE SUBUNIT PURL"/>
    <property type="match status" value="1"/>
</dbReference>
<evidence type="ECO:0000256" key="3">
    <source>
        <dbReference type="ARBA" id="ARBA00022723"/>
    </source>
</evidence>
<dbReference type="RefSeq" id="WP_127351744.1">
    <property type="nucleotide sequence ID" value="NZ_CP034791.1"/>
</dbReference>
<feature type="binding site" evidence="8">
    <location>
        <position position="84"/>
    </location>
    <ligand>
        <name>ATP</name>
        <dbReference type="ChEBI" id="CHEBI:30616"/>
    </ligand>
</feature>
<sequence length="730" mass="80367">MKKHLYEEVGLTYEEYKMIIDILGREPNELELNLFGVMWSEHCGYKNSKALLKHLPTKGEHILQGPGENAGIVDIGDGYAVCFKVESHNHPSAVEPYEGAATGVGGIIRDIFTMGARPIALLDSLKFGKLEDSRTKYLFEGVVSGIAGYGNCVGIPTVGGETTFDPIYKNNILVNVMCVGIMKKDKIFKGVAQGVGNSVFYVGHTTGRDGMGGATFASADLTQESEEKRSAVQVGDPFMEKLLLEACLELFQTDAVVGIQDMGAAGLTSSTCETAARAGTGIEIDVALVPKREEGMNPIEVMLSESQERMLVIVKKEKEEEVYKIFEKWGLHAVKIGRVTGDGMLRILDNGNVVAEVPAKALAHAPAYVRETKEPEIVKISQRFDIYSLPQPQDLNEAILKMISNPNLASKEYIYRQYDYMVRTDTVIRPGHDASLLRIKGTKKGIAVTIDSNGRYCYLNPYEGVQLVLAESYRNIVAVGAKPLAITDGLNFGNPLYPEIYYQFVKTIEGLKVACEYFGTPVTGGNVSFYNQSEEGAIYPTPVIGMVGVIEDVEKAVDISFKEEGDVIAIIGKTLDDIGASEYLSFYHGIVSGRVPKLDLKKHRETCDKVLECINQGLFKSVHDISDGGFVIALLESALKGKKGAGIKVNTSLREDFYLFSETPGRFLVTFKEENLPRIREILNGIELEIVGEVTEKFEILGQINDKKLKLDLNEVERIYQEAIPCVLKK</sequence>
<dbReference type="InterPro" id="IPR036676">
    <property type="entry name" value="PurM-like_C_sf"/>
</dbReference>
<keyword evidence="13" id="KW-1185">Reference proteome</keyword>
<dbReference type="UniPathway" id="UPA00074">
    <property type="reaction ID" value="UER00128"/>
</dbReference>
<evidence type="ECO:0000259" key="10">
    <source>
        <dbReference type="Pfam" id="PF02769"/>
    </source>
</evidence>
<feature type="domain" description="Phosphoribosylformylglycinamidine synthase linker" evidence="11">
    <location>
        <begin position="3"/>
        <end position="46"/>
    </location>
</feature>
<dbReference type="KEGG" id="ccha:ELD05_06175"/>
<dbReference type="GO" id="GO:0000287">
    <property type="term" value="F:magnesium ion binding"/>
    <property type="evidence" value="ECO:0007669"/>
    <property type="project" value="UniProtKB-UniRule"/>
</dbReference>
<organism evidence="12 13">
    <name type="scientific">Caldicellulosiruptor changbaiensis</name>
    <dbReference type="NCBI Taxonomy" id="1222016"/>
    <lineage>
        <taxon>Bacteria</taxon>
        <taxon>Bacillati</taxon>
        <taxon>Bacillota</taxon>
        <taxon>Bacillota incertae sedis</taxon>
        <taxon>Caldicellulosiruptorales</taxon>
        <taxon>Caldicellulosiruptoraceae</taxon>
        <taxon>Caldicellulosiruptor</taxon>
    </lineage>
</organism>
<evidence type="ECO:0000256" key="4">
    <source>
        <dbReference type="ARBA" id="ARBA00022741"/>
    </source>
</evidence>
<evidence type="ECO:0000259" key="9">
    <source>
        <dbReference type="Pfam" id="PF00586"/>
    </source>
</evidence>
<dbReference type="CDD" id="cd02204">
    <property type="entry name" value="PurL_repeat2"/>
    <property type="match status" value="1"/>
</dbReference>
<dbReference type="GO" id="GO:0005737">
    <property type="term" value="C:cytoplasm"/>
    <property type="evidence" value="ECO:0007669"/>
    <property type="project" value="UniProtKB-SubCell"/>
</dbReference>
<feature type="binding site" evidence="8">
    <location>
        <begin position="87"/>
        <end position="90"/>
    </location>
    <ligand>
        <name>substrate</name>
    </ligand>
</feature>
<dbReference type="InterPro" id="IPR010918">
    <property type="entry name" value="PurM-like_C_dom"/>
</dbReference>
<feature type="binding site" evidence="8">
    <location>
        <position position="528"/>
    </location>
    <ligand>
        <name>substrate</name>
    </ligand>
</feature>
<keyword evidence="3 8" id="KW-0479">Metal-binding</keyword>
<feature type="domain" description="PurM-like C-terminal" evidence="10">
    <location>
        <begin position="563"/>
        <end position="697"/>
    </location>
</feature>
<keyword evidence="6 8" id="KW-0067">ATP-binding</keyword>
<feature type="binding site" evidence="8">
    <location>
        <begin position="305"/>
        <end position="307"/>
    </location>
    <ligand>
        <name>substrate</name>
    </ligand>
</feature>
<comment type="similarity">
    <text evidence="8">Belongs to the FGAMS family.</text>
</comment>
<dbReference type="AlphaFoldDB" id="A0A3T0D5C3"/>
<feature type="binding site" evidence="8">
    <location>
        <position position="261"/>
    </location>
    <ligand>
        <name>Mg(2+)</name>
        <dbReference type="ChEBI" id="CHEBI:18420"/>
        <label>2</label>
    </ligand>
</feature>
<gene>
    <name evidence="8 12" type="primary">purL</name>
    <name evidence="12" type="ORF">ELD05_06175</name>
</gene>
<comment type="caution">
    <text evidence="8">Lacks conserved residue(s) required for the propagation of feature annotation.</text>
</comment>
<dbReference type="Pfam" id="PF02769">
    <property type="entry name" value="AIRS_C"/>
    <property type="match status" value="2"/>
</dbReference>
<evidence type="ECO:0000259" key="11">
    <source>
        <dbReference type="Pfam" id="PF18072"/>
    </source>
</evidence>
<dbReference type="NCBIfam" id="TIGR01736">
    <property type="entry name" value="FGAM_synth_II"/>
    <property type="match status" value="1"/>
</dbReference>
<keyword evidence="1 8" id="KW-0963">Cytoplasm</keyword>
<feature type="binding site" evidence="8">
    <location>
        <position position="525"/>
    </location>
    <ligand>
        <name>ATP</name>
        <dbReference type="ChEBI" id="CHEBI:30616"/>
    </ligand>
</feature>
<feature type="domain" description="PurM-like N-terminal" evidence="9">
    <location>
        <begin position="431"/>
        <end position="550"/>
    </location>
</feature>
<comment type="function">
    <text evidence="8">Part of the phosphoribosylformylglycinamidine synthase complex involved in the purines biosynthetic pathway. Catalyzes the ATP-dependent conversion of formylglycinamide ribonucleotide (FGAR) and glutamine to yield formylglycinamidine ribonucleotide (FGAM) and glutamate. The FGAM synthase complex is composed of three subunits. PurQ produces an ammonia molecule by converting glutamine to glutamate. PurL transfers the ammonia molecule to FGAR to form FGAM in an ATP-dependent manner. PurS interacts with PurQ and PurL and is thought to assist in the transfer of the ammonia molecule from PurQ to PurL.</text>
</comment>
<proteinExistence type="inferred from homology"/>
<feature type="domain" description="PurM-like C-terminal" evidence="10">
    <location>
        <begin position="195"/>
        <end position="347"/>
    </location>
</feature>
<feature type="active site" evidence="8">
    <location>
        <position position="42"/>
    </location>
</feature>
<dbReference type="GO" id="GO:0005524">
    <property type="term" value="F:ATP binding"/>
    <property type="evidence" value="ECO:0007669"/>
    <property type="project" value="UniProtKB-UniRule"/>
</dbReference>
<accession>A0A3T0D5C3</accession>
<dbReference type="Pfam" id="PF18072">
    <property type="entry name" value="FGAR-AT_linker"/>
    <property type="match status" value="1"/>
</dbReference>
<dbReference type="EMBL" id="CP034791">
    <property type="protein sequence ID" value="AZT90260.1"/>
    <property type="molecule type" value="Genomic_DNA"/>
</dbReference>
<reference evidence="12 13" key="1">
    <citation type="submission" date="2018-12" db="EMBL/GenBank/DDBJ databases">
        <title>Genome sequence from the cellulolytic species, Caldicellulosiruptor changbaiensis.</title>
        <authorList>
            <person name="Blumer-Schuette S.E."/>
            <person name="Mendoza C."/>
        </authorList>
    </citation>
    <scope>NUCLEOTIDE SEQUENCE [LARGE SCALE GENOMIC DNA]</scope>
    <source>
        <strain evidence="12 13">CBS-Z</strain>
    </source>
</reference>
<feature type="domain" description="PurM-like N-terminal" evidence="9">
    <location>
        <begin position="67"/>
        <end position="182"/>
    </location>
</feature>
<feature type="binding site" evidence="8">
    <location>
        <position position="233"/>
    </location>
    <ligand>
        <name>substrate</name>
    </ligand>
</feature>
<dbReference type="CDD" id="cd02203">
    <property type="entry name" value="PurL_repeat1"/>
    <property type="match status" value="1"/>
</dbReference>
<dbReference type="InterPro" id="IPR010074">
    <property type="entry name" value="PRibForGlyAmidine_synth_PurL"/>
</dbReference>
<comment type="pathway">
    <text evidence="8">Purine metabolism; IMP biosynthesis via de novo pathway; 5-amino-1-(5-phospho-D-ribosyl)imidazole from N(2)-formyl-N(1)-(5-phospho-D-ribosyl)glycinamide: step 1/2.</text>
</comment>
<keyword evidence="4 8" id="KW-0547">Nucleotide-binding</keyword>
<keyword evidence="5 8" id="KW-0658">Purine biosynthesis</keyword>
<dbReference type="InterPro" id="IPR041609">
    <property type="entry name" value="PurL_linker"/>
</dbReference>
<evidence type="ECO:0000313" key="13">
    <source>
        <dbReference type="Proteomes" id="UP000282930"/>
    </source>
</evidence>
<comment type="subcellular location">
    <subcellularLocation>
        <location evidence="8">Cytoplasm</location>
    </subcellularLocation>
</comment>
<dbReference type="EC" id="6.3.5.3" evidence="8"/>
<name>A0A3T0D5C3_9FIRM</name>
<keyword evidence="2 8" id="KW-0436">Ligase</keyword>
<evidence type="ECO:0000256" key="6">
    <source>
        <dbReference type="ARBA" id="ARBA00022840"/>
    </source>
</evidence>
<evidence type="ECO:0000256" key="1">
    <source>
        <dbReference type="ARBA" id="ARBA00022490"/>
    </source>
</evidence>
<dbReference type="Gene3D" id="3.90.650.10">
    <property type="entry name" value="PurM-like C-terminal domain"/>
    <property type="match status" value="2"/>
</dbReference>
<dbReference type="GO" id="GO:0006189">
    <property type="term" value="P:'de novo' IMP biosynthetic process"/>
    <property type="evidence" value="ECO:0007669"/>
    <property type="project" value="UniProtKB-UniRule"/>
</dbReference>
<evidence type="ECO:0000256" key="8">
    <source>
        <dbReference type="HAMAP-Rule" id="MF_00420"/>
    </source>
</evidence>
<comment type="subunit">
    <text evidence="8">Monomer. Part of the FGAM synthase complex composed of 1 PurL, 1 PurQ and 2 PurS subunits.</text>
</comment>
<dbReference type="HAMAP" id="MF_00420">
    <property type="entry name" value="PurL_2"/>
    <property type="match status" value="1"/>
</dbReference>
<dbReference type="FunFam" id="3.30.1330.10:FF:000004">
    <property type="entry name" value="Phosphoribosylformylglycinamidine synthase subunit PurL"/>
    <property type="match status" value="1"/>
</dbReference>
<dbReference type="PANTHER" id="PTHR43555">
    <property type="entry name" value="PHOSPHORIBOSYLFORMYLGLYCINAMIDINE SYNTHASE SUBUNIT PURL"/>
    <property type="match status" value="1"/>
</dbReference>
<feature type="binding site" evidence="8">
    <location>
        <position position="86"/>
    </location>
    <ligand>
        <name>Mg(2+)</name>
        <dbReference type="ChEBI" id="CHEBI:18420"/>
        <label>1</label>
    </ligand>
</feature>
<dbReference type="Proteomes" id="UP000282930">
    <property type="component" value="Chromosome"/>
</dbReference>
<dbReference type="InterPro" id="IPR016188">
    <property type="entry name" value="PurM-like_N"/>
</dbReference>